<reference evidence="2" key="1">
    <citation type="journal article" date="2023" name="Nat. Plants">
        <title>Single-cell RNA sequencing provides a high-resolution roadmap for understanding the multicellular compartmentation of specialized metabolism.</title>
        <authorList>
            <person name="Sun S."/>
            <person name="Shen X."/>
            <person name="Li Y."/>
            <person name="Li Y."/>
            <person name="Wang S."/>
            <person name="Li R."/>
            <person name="Zhang H."/>
            <person name="Shen G."/>
            <person name="Guo B."/>
            <person name="Wei J."/>
            <person name="Xu J."/>
            <person name="St-Pierre B."/>
            <person name="Chen S."/>
            <person name="Sun C."/>
        </authorList>
    </citation>
    <scope>NUCLEOTIDE SEQUENCE [LARGE SCALE GENOMIC DNA]</scope>
</reference>
<evidence type="ECO:0000313" key="1">
    <source>
        <dbReference type="EMBL" id="KAI5678502.1"/>
    </source>
</evidence>
<sequence length="132" mass="13851">MIYRRHSLFGPRVAAPESTFQTEGLVELKGVLGDILVREQAGTYRPHPVVVERGEGSGGGQHYVDPFDSPHLDMPSYSLGLTPDPKSLPSGSGTSQMPPAPNSGFTAFQSPNPSAYGFGRFSAPPPPGTAGA</sequence>
<dbReference type="Proteomes" id="UP001060085">
    <property type="component" value="Linkage Group LG02"/>
</dbReference>
<accession>A0ACC0C0M6</accession>
<dbReference type="EMBL" id="CM044702">
    <property type="protein sequence ID" value="KAI5678502.1"/>
    <property type="molecule type" value="Genomic_DNA"/>
</dbReference>
<evidence type="ECO:0000313" key="2">
    <source>
        <dbReference type="Proteomes" id="UP001060085"/>
    </source>
</evidence>
<organism evidence="1 2">
    <name type="scientific">Catharanthus roseus</name>
    <name type="common">Madagascar periwinkle</name>
    <name type="synonym">Vinca rosea</name>
    <dbReference type="NCBI Taxonomy" id="4058"/>
    <lineage>
        <taxon>Eukaryota</taxon>
        <taxon>Viridiplantae</taxon>
        <taxon>Streptophyta</taxon>
        <taxon>Embryophyta</taxon>
        <taxon>Tracheophyta</taxon>
        <taxon>Spermatophyta</taxon>
        <taxon>Magnoliopsida</taxon>
        <taxon>eudicotyledons</taxon>
        <taxon>Gunneridae</taxon>
        <taxon>Pentapetalae</taxon>
        <taxon>asterids</taxon>
        <taxon>lamiids</taxon>
        <taxon>Gentianales</taxon>
        <taxon>Apocynaceae</taxon>
        <taxon>Rauvolfioideae</taxon>
        <taxon>Vinceae</taxon>
        <taxon>Catharanthinae</taxon>
        <taxon>Catharanthus</taxon>
    </lineage>
</organism>
<gene>
    <name evidence="1" type="ORF">M9H77_09452</name>
</gene>
<proteinExistence type="predicted"/>
<protein>
    <submittedName>
        <fullName evidence="1">Uncharacterized protein</fullName>
    </submittedName>
</protein>
<comment type="caution">
    <text evidence="1">The sequence shown here is derived from an EMBL/GenBank/DDBJ whole genome shotgun (WGS) entry which is preliminary data.</text>
</comment>
<keyword evidence="2" id="KW-1185">Reference proteome</keyword>
<name>A0ACC0C0M6_CATRO</name>